<feature type="region of interest" description="Disordered" evidence="1">
    <location>
        <begin position="1"/>
        <end position="30"/>
    </location>
</feature>
<name>A0A1M6QDE8_9ACTN</name>
<accession>A0A1M6QDE8</accession>
<sequence length="67" mass="6750">MGEVRTPVRGEGPPAPAPGGGAALPRPAASATAARLRLSLLRSAAQRLSGAPNPPGTAHRCETTRNK</sequence>
<proteinExistence type="predicted"/>
<dbReference type="AlphaFoldDB" id="A0A1M6QDE8"/>
<evidence type="ECO:0000256" key="1">
    <source>
        <dbReference type="SAM" id="MobiDB-lite"/>
    </source>
</evidence>
<evidence type="ECO:0000313" key="3">
    <source>
        <dbReference type="Proteomes" id="UP000184452"/>
    </source>
</evidence>
<keyword evidence="3" id="KW-1185">Reference proteome</keyword>
<evidence type="ECO:0000313" key="2">
    <source>
        <dbReference type="EMBL" id="SHK18216.1"/>
    </source>
</evidence>
<dbReference type="STRING" id="758803.SAMN05421803_11513"/>
<organism evidence="2 3">
    <name type="scientific">Nocardiopsis flavescens</name>
    <dbReference type="NCBI Taxonomy" id="758803"/>
    <lineage>
        <taxon>Bacteria</taxon>
        <taxon>Bacillati</taxon>
        <taxon>Actinomycetota</taxon>
        <taxon>Actinomycetes</taxon>
        <taxon>Streptosporangiales</taxon>
        <taxon>Nocardiopsidaceae</taxon>
        <taxon>Nocardiopsis</taxon>
    </lineage>
</organism>
<gene>
    <name evidence="2" type="ORF">SAMN05421803_11513</name>
</gene>
<reference evidence="2 3" key="1">
    <citation type="submission" date="2016-11" db="EMBL/GenBank/DDBJ databases">
        <authorList>
            <person name="Jaros S."/>
            <person name="Januszkiewicz K."/>
            <person name="Wedrychowicz H."/>
        </authorList>
    </citation>
    <scope>NUCLEOTIDE SEQUENCE [LARGE SCALE GENOMIC DNA]</scope>
    <source>
        <strain evidence="2 3">CGMCC 4.5723</strain>
    </source>
</reference>
<protein>
    <submittedName>
        <fullName evidence="2">Uncharacterized protein</fullName>
    </submittedName>
</protein>
<dbReference type="EMBL" id="FQZK01000015">
    <property type="protein sequence ID" value="SHK18216.1"/>
    <property type="molecule type" value="Genomic_DNA"/>
</dbReference>
<feature type="region of interest" description="Disordered" evidence="1">
    <location>
        <begin position="46"/>
        <end position="67"/>
    </location>
</feature>
<dbReference type="Proteomes" id="UP000184452">
    <property type="component" value="Unassembled WGS sequence"/>
</dbReference>